<accession>A0ABN6N7H8</accession>
<reference evidence="5" key="1">
    <citation type="journal article" date="2022" name="Int. J. Syst. Evol. Microbiol.">
        <title>Anaeromyxobacter oryzae sp. nov., Anaeromyxobacter diazotrophicus sp. nov. and Anaeromyxobacter paludicola sp. nov., isolated from paddy soils.</title>
        <authorList>
            <person name="Itoh H."/>
            <person name="Xu Z."/>
            <person name="Mise K."/>
            <person name="Masuda Y."/>
            <person name="Ushijima N."/>
            <person name="Hayakawa C."/>
            <person name="Shiratori Y."/>
            <person name="Senoo K."/>
        </authorList>
    </citation>
    <scope>NUCLEOTIDE SEQUENCE [LARGE SCALE GENOMIC DNA]</scope>
    <source>
        <strain evidence="5">Red630</strain>
    </source>
</reference>
<name>A0ABN6N7H8_9BACT</name>
<dbReference type="SMART" id="SM00854">
    <property type="entry name" value="PGA_cap"/>
    <property type="match status" value="1"/>
</dbReference>
<organism evidence="4 5">
    <name type="scientific">Anaeromyxobacter paludicola</name>
    <dbReference type="NCBI Taxonomy" id="2918171"/>
    <lineage>
        <taxon>Bacteria</taxon>
        <taxon>Pseudomonadati</taxon>
        <taxon>Myxococcota</taxon>
        <taxon>Myxococcia</taxon>
        <taxon>Myxococcales</taxon>
        <taxon>Cystobacterineae</taxon>
        <taxon>Anaeromyxobacteraceae</taxon>
        <taxon>Anaeromyxobacter</taxon>
    </lineage>
</organism>
<protein>
    <recommendedName>
        <fullName evidence="3">Capsule synthesis protein CapA domain-containing protein</fullName>
    </recommendedName>
</protein>
<evidence type="ECO:0000256" key="1">
    <source>
        <dbReference type="ARBA" id="ARBA00005662"/>
    </source>
</evidence>
<feature type="signal peptide" evidence="2">
    <location>
        <begin position="1"/>
        <end position="45"/>
    </location>
</feature>
<feature type="chain" id="PRO_5047121767" description="Capsule synthesis protein CapA domain-containing protein" evidence="2">
    <location>
        <begin position="46"/>
        <end position="479"/>
    </location>
</feature>
<dbReference type="Proteomes" id="UP001162734">
    <property type="component" value="Chromosome"/>
</dbReference>
<dbReference type="PANTHER" id="PTHR33393:SF13">
    <property type="entry name" value="PGA BIOSYNTHESIS PROTEIN CAPA"/>
    <property type="match status" value="1"/>
</dbReference>
<dbReference type="InterPro" id="IPR052169">
    <property type="entry name" value="CW_Biosynth-Accessory"/>
</dbReference>
<proteinExistence type="inferred from homology"/>
<dbReference type="SUPFAM" id="SSF56300">
    <property type="entry name" value="Metallo-dependent phosphatases"/>
    <property type="match status" value="1"/>
</dbReference>
<evidence type="ECO:0000313" key="4">
    <source>
        <dbReference type="EMBL" id="BDG07798.1"/>
    </source>
</evidence>
<dbReference type="InterPro" id="IPR019079">
    <property type="entry name" value="Capsule_synth_CapA"/>
</dbReference>
<gene>
    <name evidence="4" type="ORF">AMPC_09110</name>
</gene>
<dbReference type="CDD" id="cd07381">
    <property type="entry name" value="MPP_CapA"/>
    <property type="match status" value="1"/>
</dbReference>
<feature type="domain" description="Capsule synthesis protein CapA" evidence="3">
    <location>
        <begin position="90"/>
        <end position="338"/>
    </location>
</feature>
<sequence length="479" mass="51029">MHGRIFTPKGQNRRYSATLCRAARRAPAVWLALCLSLAGVVPARADSPQASPAEPTGAAPRVEPAALPALPPVRPLPPAAPGVRTTAEATIGAVGDVLMHAAVKETAAAHGGDYGFLWAPVADLLRSNDLTFANLETPVAPRTGTGARSFVFNAPPAAVRALGAAGVKLVSVANNHIFDQGRDGFLETVAELDRLGMPFVGAGPAPHEAGPRLVELNGLRVAFLGFAQFFNQSGNDCPARREGPCVKASLLDPERAVAAVREAAARSDAVVVSIHWGVEYTGQPREAEVALAHRLADAGALVVLGHHPHVLQPLELYRREDGRVAAIAYSLGNFVSNQSRNFVPGVTPDAVAAPREGALLRVRLARRDYGRGVELVELAGVDYVPLWTENDTVELDRKRHPEARPTIRVVALDRALAEVRAELARFPEPLPAPERPAWVKLRRREAAYAARRAEILATLGEELAREVAPPPPESAAATR</sequence>
<evidence type="ECO:0000313" key="5">
    <source>
        <dbReference type="Proteomes" id="UP001162734"/>
    </source>
</evidence>
<dbReference type="PANTHER" id="PTHR33393">
    <property type="entry name" value="POLYGLUTAMINE SYNTHESIS ACCESSORY PROTEIN RV0574C-RELATED"/>
    <property type="match status" value="1"/>
</dbReference>
<dbReference type="Pfam" id="PF09587">
    <property type="entry name" value="PGA_cap"/>
    <property type="match status" value="1"/>
</dbReference>
<comment type="similarity">
    <text evidence="1">Belongs to the CapA family.</text>
</comment>
<dbReference type="EMBL" id="AP025592">
    <property type="protein sequence ID" value="BDG07798.1"/>
    <property type="molecule type" value="Genomic_DNA"/>
</dbReference>
<dbReference type="Gene3D" id="3.60.21.10">
    <property type="match status" value="1"/>
</dbReference>
<keyword evidence="5" id="KW-1185">Reference proteome</keyword>
<evidence type="ECO:0000259" key="3">
    <source>
        <dbReference type="SMART" id="SM00854"/>
    </source>
</evidence>
<keyword evidence="2" id="KW-0732">Signal</keyword>
<evidence type="ECO:0000256" key="2">
    <source>
        <dbReference type="SAM" id="SignalP"/>
    </source>
</evidence>
<dbReference type="InterPro" id="IPR029052">
    <property type="entry name" value="Metallo-depent_PP-like"/>
</dbReference>